<dbReference type="Pfam" id="PF00781">
    <property type="entry name" value="DAGK_cat"/>
    <property type="match status" value="1"/>
</dbReference>
<dbReference type="Gene3D" id="3.40.50.10330">
    <property type="entry name" value="Probable inorganic polyphosphate/atp-NAD kinase, domain 1"/>
    <property type="match status" value="1"/>
</dbReference>
<dbReference type="AlphaFoldDB" id="A0A0S3UHS9"/>
<protein>
    <recommendedName>
        <fullName evidence="12">DAGKc domain-containing protein</fullName>
    </recommendedName>
</protein>
<keyword evidence="9" id="KW-0443">Lipid metabolism</keyword>
<keyword evidence="4" id="KW-0479">Metal-binding</keyword>
<evidence type="ECO:0000256" key="11">
    <source>
        <dbReference type="ARBA" id="ARBA00023264"/>
    </source>
</evidence>
<evidence type="ECO:0000256" key="1">
    <source>
        <dbReference type="ARBA" id="ARBA00001946"/>
    </source>
</evidence>
<dbReference type="InterPro" id="IPR045540">
    <property type="entry name" value="YegS/DAGK_C"/>
</dbReference>
<dbReference type="PANTHER" id="PTHR12358:SF106">
    <property type="entry name" value="LIPID KINASE YEGS"/>
    <property type="match status" value="1"/>
</dbReference>
<dbReference type="SMART" id="SM00046">
    <property type="entry name" value="DAGKc"/>
    <property type="match status" value="1"/>
</dbReference>
<gene>
    <name evidence="13" type="ORF">PIOMA14_I_0561</name>
</gene>
<dbReference type="InterPro" id="IPR001206">
    <property type="entry name" value="Diacylglycerol_kinase_cat_dom"/>
</dbReference>
<dbReference type="PROSITE" id="PS50146">
    <property type="entry name" value="DAGK"/>
    <property type="match status" value="1"/>
</dbReference>
<evidence type="ECO:0000256" key="7">
    <source>
        <dbReference type="ARBA" id="ARBA00022840"/>
    </source>
</evidence>
<feature type="domain" description="DAGKc" evidence="12">
    <location>
        <begin position="1"/>
        <end position="130"/>
    </location>
</feature>
<dbReference type="EMBL" id="AP014597">
    <property type="protein sequence ID" value="BAU17069.1"/>
    <property type="molecule type" value="Genomic_DNA"/>
</dbReference>
<keyword evidence="10" id="KW-0594">Phospholipid biosynthesis</keyword>
<keyword evidence="7" id="KW-0067">ATP-binding</keyword>
<dbReference type="InterPro" id="IPR005218">
    <property type="entry name" value="Diacylglycerol/lipid_kinase"/>
</dbReference>
<evidence type="ECO:0000256" key="2">
    <source>
        <dbReference type="ARBA" id="ARBA00022516"/>
    </source>
</evidence>
<evidence type="ECO:0000313" key="13">
    <source>
        <dbReference type="EMBL" id="BAU17069.1"/>
    </source>
</evidence>
<dbReference type="Gene3D" id="2.60.200.40">
    <property type="match status" value="1"/>
</dbReference>
<dbReference type="GO" id="GO:0016301">
    <property type="term" value="F:kinase activity"/>
    <property type="evidence" value="ECO:0007669"/>
    <property type="project" value="UniProtKB-KW"/>
</dbReference>
<keyword evidence="8" id="KW-0460">Magnesium</keyword>
<dbReference type="Proteomes" id="UP000217431">
    <property type="component" value="Chromosome I"/>
</dbReference>
<keyword evidence="2" id="KW-0444">Lipid biosynthesis</keyword>
<evidence type="ECO:0000313" key="14">
    <source>
        <dbReference type="Proteomes" id="UP000217431"/>
    </source>
</evidence>
<dbReference type="RefSeq" id="WP_096405086.1">
    <property type="nucleotide sequence ID" value="NZ_AP014597.1"/>
</dbReference>
<keyword evidence="5" id="KW-0547">Nucleotide-binding</keyword>
<proteinExistence type="predicted"/>
<dbReference type="InterPro" id="IPR016064">
    <property type="entry name" value="NAD/diacylglycerol_kinase_sf"/>
</dbReference>
<evidence type="ECO:0000256" key="9">
    <source>
        <dbReference type="ARBA" id="ARBA00023098"/>
    </source>
</evidence>
<dbReference type="GO" id="GO:0046872">
    <property type="term" value="F:metal ion binding"/>
    <property type="evidence" value="ECO:0007669"/>
    <property type="project" value="UniProtKB-KW"/>
</dbReference>
<keyword evidence="11" id="KW-1208">Phospholipid metabolism</keyword>
<dbReference type="InterPro" id="IPR050187">
    <property type="entry name" value="Lipid_Phosphate_FormReg"/>
</dbReference>
<evidence type="ECO:0000256" key="8">
    <source>
        <dbReference type="ARBA" id="ARBA00022842"/>
    </source>
</evidence>
<evidence type="ECO:0000256" key="6">
    <source>
        <dbReference type="ARBA" id="ARBA00022777"/>
    </source>
</evidence>
<dbReference type="GO" id="GO:0008654">
    <property type="term" value="P:phospholipid biosynthetic process"/>
    <property type="evidence" value="ECO:0007669"/>
    <property type="project" value="UniProtKB-KW"/>
</dbReference>
<dbReference type="Pfam" id="PF19279">
    <property type="entry name" value="YegS_C"/>
    <property type="match status" value="1"/>
</dbReference>
<comment type="cofactor">
    <cofactor evidence="1">
        <name>Mg(2+)</name>
        <dbReference type="ChEBI" id="CHEBI:18420"/>
    </cofactor>
</comment>
<dbReference type="GO" id="GO:0005524">
    <property type="term" value="F:ATP binding"/>
    <property type="evidence" value="ECO:0007669"/>
    <property type="project" value="UniProtKB-KW"/>
</dbReference>
<dbReference type="PANTHER" id="PTHR12358">
    <property type="entry name" value="SPHINGOSINE KINASE"/>
    <property type="match status" value="1"/>
</dbReference>
<evidence type="ECO:0000256" key="4">
    <source>
        <dbReference type="ARBA" id="ARBA00022723"/>
    </source>
</evidence>
<name>A0A0S3UHS9_PREIN</name>
<evidence type="ECO:0000256" key="5">
    <source>
        <dbReference type="ARBA" id="ARBA00022741"/>
    </source>
</evidence>
<dbReference type="SUPFAM" id="SSF111331">
    <property type="entry name" value="NAD kinase/diacylglycerol kinase-like"/>
    <property type="match status" value="1"/>
</dbReference>
<sequence>MKAKILFIVNPKSGVGRKDSIPELIDKYIDKDLFDYQIANTEYAGHATELAQQAAQDKIDIVAAIGGDGTVNEVGKALINTDTAIAIIPTGSGNGLARHLAIPVNVKKSLQILNLACIHELDYGMINDIPFFCTCGMGFDAFISMKFAKAGKRGLITYVQKVLEEGLKYEPQTYDIEDDEGTHHYKAFLISVANASQYGNNAYIAPQASMSDGLLDIIIMEPFDILEAPQVAIEMFNKTLDKNSKIKTFRAKHIHIHRKEEGVIHFDGDPIMAGTDVDIKLVRKGIKVVVNPNKHKKQQQPNMIQTSFSQLFSNIDLIRSNINKQSRKVQALNKTILRKLNI</sequence>
<accession>A0A0S3UHS9</accession>
<dbReference type="NCBIfam" id="TIGR00147">
    <property type="entry name" value="YegS/Rv2252/BmrU family lipid kinase"/>
    <property type="match status" value="1"/>
</dbReference>
<reference evidence="13 14" key="1">
    <citation type="journal article" date="2016" name="DNA Res.">
        <title>The complete genome sequencing of Prevotella intermedia strain OMA14 and a subsequent fine-scale, intra-species genomic comparison reveal an unusual amplification of conjugative and mobile transposons and identify a novel Prevotella-lineage-specific repeat.</title>
        <authorList>
            <person name="Naito M."/>
            <person name="Ogura Y."/>
            <person name="Itoh T."/>
            <person name="Shoji M."/>
            <person name="Okamoto M."/>
            <person name="Hayashi T."/>
            <person name="Nakayama K."/>
        </authorList>
    </citation>
    <scope>NUCLEOTIDE SEQUENCE [LARGE SCALE GENOMIC DNA]</scope>
    <source>
        <strain evidence="13 14">OMA14</strain>
    </source>
</reference>
<evidence type="ECO:0000259" key="12">
    <source>
        <dbReference type="PROSITE" id="PS50146"/>
    </source>
</evidence>
<dbReference type="STRING" id="28131.BWX40_05865"/>
<dbReference type="GO" id="GO:0005886">
    <property type="term" value="C:plasma membrane"/>
    <property type="evidence" value="ECO:0007669"/>
    <property type="project" value="TreeGrafter"/>
</dbReference>
<evidence type="ECO:0000256" key="10">
    <source>
        <dbReference type="ARBA" id="ARBA00023209"/>
    </source>
</evidence>
<keyword evidence="6" id="KW-0418">Kinase</keyword>
<dbReference type="InterPro" id="IPR017438">
    <property type="entry name" value="ATP-NAD_kinase_N"/>
</dbReference>
<organism evidence="13 14">
    <name type="scientific">Prevotella intermedia</name>
    <dbReference type="NCBI Taxonomy" id="28131"/>
    <lineage>
        <taxon>Bacteria</taxon>
        <taxon>Pseudomonadati</taxon>
        <taxon>Bacteroidota</taxon>
        <taxon>Bacteroidia</taxon>
        <taxon>Bacteroidales</taxon>
        <taxon>Prevotellaceae</taxon>
        <taxon>Prevotella</taxon>
    </lineage>
</organism>
<keyword evidence="3" id="KW-0808">Transferase</keyword>
<evidence type="ECO:0000256" key="3">
    <source>
        <dbReference type="ARBA" id="ARBA00022679"/>
    </source>
</evidence>